<dbReference type="AlphaFoldDB" id="A0A518EYT9"/>
<dbReference type="Proteomes" id="UP000320390">
    <property type="component" value="Chromosome"/>
</dbReference>
<organism evidence="2 3">
    <name type="scientific">Saltatorellus ferox</name>
    <dbReference type="NCBI Taxonomy" id="2528018"/>
    <lineage>
        <taxon>Bacteria</taxon>
        <taxon>Pseudomonadati</taxon>
        <taxon>Planctomycetota</taxon>
        <taxon>Planctomycetia</taxon>
        <taxon>Planctomycetia incertae sedis</taxon>
        <taxon>Saltatorellus</taxon>
    </lineage>
</organism>
<protein>
    <submittedName>
        <fullName evidence="2">Uncharacterized protein</fullName>
    </submittedName>
</protein>
<keyword evidence="3" id="KW-1185">Reference proteome</keyword>
<proteinExistence type="predicted"/>
<dbReference type="EMBL" id="CP036434">
    <property type="protein sequence ID" value="QDV09256.1"/>
    <property type="molecule type" value="Genomic_DNA"/>
</dbReference>
<evidence type="ECO:0000313" key="2">
    <source>
        <dbReference type="EMBL" id="QDV09256.1"/>
    </source>
</evidence>
<gene>
    <name evidence="2" type="ORF">Poly30_48130</name>
</gene>
<evidence type="ECO:0000256" key="1">
    <source>
        <dbReference type="SAM" id="MobiDB-lite"/>
    </source>
</evidence>
<name>A0A518EYT9_9BACT</name>
<evidence type="ECO:0000313" key="3">
    <source>
        <dbReference type="Proteomes" id="UP000320390"/>
    </source>
</evidence>
<reference evidence="2 3" key="1">
    <citation type="submission" date="2019-02" db="EMBL/GenBank/DDBJ databases">
        <title>Deep-cultivation of Planctomycetes and their phenomic and genomic characterization uncovers novel biology.</title>
        <authorList>
            <person name="Wiegand S."/>
            <person name="Jogler M."/>
            <person name="Boedeker C."/>
            <person name="Pinto D."/>
            <person name="Vollmers J."/>
            <person name="Rivas-Marin E."/>
            <person name="Kohn T."/>
            <person name="Peeters S.H."/>
            <person name="Heuer A."/>
            <person name="Rast P."/>
            <person name="Oberbeckmann S."/>
            <person name="Bunk B."/>
            <person name="Jeske O."/>
            <person name="Meyerdierks A."/>
            <person name="Storesund J.E."/>
            <person name="Kallscheuer N."/>
            <person name="Luecker S."/>
            <person name="Lage O.M."/>
            <person name="Pohl T."/>
            <person name="Merkel B.J."/>
            <person name="Hornburger P."/>
            <person name="Mueller R.-W."/>
            <person name="Bruemmer F."/>
            <person name="Labrenz M."/>
            <person name="Spormann A.M."/>
            <person name="Op den Camp H."/>
            <person name="Overmann J."/>
            <person name="Amann R."/>
            <person name="Jetten M.S.M."/>
            <person name="Mascher T."/>
            <person name="Medema M.H."/>
            <person name="Devos D.P."/>
            <person name="Kaster A.-K."/>
            <person name="Ovreas L."/>
            <person name="Rohde M."/>
            <person name="Galperin M.Y."/>
            <person name="Jogler C."/>
        </authorList>
    </citation>
    <scope>NUCLEOTIDE SEQUENCE [LARGE SCALE GENOMIC DNA]</scope>
    <source>
        <strain evidence="2 3">Poly30</strain>
    </source>
</reference>
<feature type="compositionally biased region" description="Basic and acidic residues" evidence="1">
    <location>
        <begin position="63"/>
        <end position="81"/>
    </location>
</feature>
<accession>A0A518EYT9</accession>
<feature type="region of interest" description="Disordered" evidence="1">
    <location>
        <begin position="36"/>
        <end position="87"/>
    </location>
</feature>
<sequence>MRLSGGISYGSVPIRALHGHRERSYRIEELLRSHGTGTFHGKKDRRSLLVVSSRSAEGEEENQERRETSGDSRDKADEQKRKQGASC</sequence>